<dbReference type="Proteomes" id="UP000566663">
    <property type="component" value="Unassembled WGS sequence"/>
</dbReference>
<gene>
    <name evidence="2" type="ORF">HNQ67_002118</name>
</gene>
<organism evidence="2 3">
    <name type="scientific">Brevundimonas basaltis</name>
    <dbReference type="NCBI Taxonomy" id="472166"/>
    <lineage>
        <taxon>Bacteria</taxon>
        <taxon>Pseudomonadati</taxon>
        <taxon>Pseudomonadota</taxon>
        <taxon>Alphaproteobacteria</taxon>
        <taxon>Caulobacterales</taxon>
        <taxon>Caulobacteraceae</taxon>
        <taxon>Brevundimonas</taxon>
    </lineage>
</organism>
<feature type="chain" id="PRO_5031016628" evidence="1">
    <location>
        <begin position="29"/>
        <end position="286"/>
    </location>
</feature>
<accession>A0A7W8HZ52</accession>
<reference evidence="2 3" key="1">
    <citation type="submission" date="2020-08" db="EMBL/GenBank/DDBJ databases">
        <title>Genomic Encyclopedia of Type Strains, Phase IV (KMG-IV): sequencing the most valuable type-strain genomes for metagenomic binning, comparative biology and taxonomic classification.</title>
        <authorList>
            <person name="Goeker M."/>
        </authorList>
    </citation>
    <scope>NUCLEOTIDE SEQUENCE [LARGE SCALE GENOMIC DNA]</scope>
    <source>
        <strain evidence="2 3">DSM 25335</strain>
    </source>
</reference>
<dbReference type="EMBL" id="JACHFZ010000004">
    <property type="protein sequence ID" value="MBB5292594.1"/>
    <property type="molecule type" value="Genomic_DNA"/>
</dbReference>
<comment type="caution">
    <text evidence="2">The sequence shown here is derived from an EMBL/GenBank/DDBJ whole genome shotgun (WGS) entry which is preliminary data.</text>
</comment>
<dbReference type="RefSeq" id="WP_221247847.1">
    <property type="nucleotide sequence ID" value="NZ_BAAAFF010000001.1"/>
</dbReference>
<dbReference type="AlphaFoldDB" id="A0A7W8HZ52"/>
<name>A0A7W8HZ52_9CAUL</name>
<proteinExistence type="predicted"/>
<protein>
    <submittedName>
        <fullName evidence="2">Uncharacterized protein</fullName>
    </submittedName>
</protein>
<feature type="signal peptide" evidence="1">
    <location>
        <begin position="1"/>
        <end position="28"/>
    </location>
</feature>
<keyword evidence="3" id="KW-1185">Reference proteome</keyword>
<evidence type="ECO:0000256" key="1">
    <source>
        <dbReference type="SAM" id="SignalP"/>
    </source>
</evidence>
<evidence type="ECO:0000313" key="2">
    <source>
        <dbReference type="EMBL" id="MBB5292594.1"/>
    </source>
</evidence>
<evidence type="ECO:0000313" key="3">
    <source>
        <dbReference type="Proteomes" id="UP000566663"/>
    </source>
</evidence>
<sequence>MTIGQNAAAAKAVLLAAAVLATSAPAWAGPADTYYERAFVVAADARCDLFDDRVDAALTAATAQARGAALRSGAAEAELKAVAARAVARAGAVSCRDPQLAVVRERVDGAFSGWARTPRMSFPGKARPWVADRNAWSRPGWRLMQASRVGASPVTFGYGSESEAPSLTAVVSFVGRSRPNAARIVFRDEAKAPRAWLTGNGLAPAPSRASVWATGVAAADVALLAEGRRAGDAWRFPAAAADRLAGLDPRETFLIEFHFRDGSVARAPFEAGDFAAGRAFMAMGPL</sequence>
<keyword evidence="1" id="KW-0732">Signal</keyword>